<dbReference type="InterPro" id="IPR041492">
    <property type="entry name" value="HAD_2"/>
</dbReference>
<dbReference type="InterPro" id="IPR006439">
    <property type="entry name" value="HAD-SF_hydro_IA"/>
</dbReference>
<sequence>MIKHIIFDFGDIFINLDKQAPIIEMKKWGLKDFEPSFTNLLYSYEKGLLDSDTFLSKMKDYFPSANLDQIKKGWNSIILDFPENRLEFIEQMAKENYYTLILLSNTNALHIEKVIENMGKDRFDRFKKCFDKFYLSHEINLRKPNADIYQFVLDANNLKASETFFVDDTLENTLASEQLGITSWNLQVGKEDIVQIKSKL</sequence>
<dbReference type="Proteomes" id="UP001549773">
    <property type="component" value="Unassembled WGS sequence"/>
</dbReference>
<dbReference type="SFLD" id="SFLDS00003">
    <property type="entry name" value="Haloacid_Dehalogenase"/>
    <property type="match status" value="1"/>
</dbReference>
<dbReference type="GO" id="GO:0016787">
    <property type="term" value="F:hydrolase activity"/>
    <property type="evidence" value="ECO:0007669"/>
    <property type="project" value="UniProtKB-KW"/>
</dbReference>
<dbReference type="EMBL" id="JBEWYP010000003">
    <property type="protein sequence ID" value="MET7029431.1"/>
    <property type="molecule type" value="Genomic_DNA"/>
</dbReference>
<dbReference type="PANTHER" id="PTHR43611">
    <property type="entry name" value="ALPHA-D-GLUCOSE 1-PHOSPHATE PHOSPHATASE"/>
    <property type="match status" value="1"/>
</dbReference>
<dbReference type="InterPro" id="IPR036412">
    <property type="entry name" value="HAD-like_sf"/>
</dbReference>
<dbReference type="SUPFAM" id="SSF56784">
    <property type="entry name" value="HAD-like"/>
    <property type="match status" value="1"/>
</dbReference>
<organism evidence="1 2">
    <name type="scientific">Sediminicola luteus</name>
    <dbReference type="NCBI Taxonomy" id="319238"/>
    <lineage>
        <taxon>Bacteria</taxon>
        <taxon>Pseudomonadati</taxon>
        <taxon>Bacteroidota</taxon>
        <taxon>Flavobacteriia</taxon>
        <taxon>Flavobacteriales</taxon>
        <taxon>Flavobacteriaceae</taxon>
        <taxon>Sediminicola</taxon>
    </lineage>
</organism>
<dbReference type="PANTHER" id="PTHR43611:SF3">
    <property type="entry name" value="FLAVIN MONONUCLEOTIDE HYDROLASE 1, CHLOROPLATIC"/>
    <property type="match status" value="1"/>
</dbReference>
<dbReference type="Gene3D" id="1.10.150.240">
    <property type="entry name" value="Putative phosphatase, domain 2"/>
    <property type="match status" value="1"/>
</dbReference>
<dbReference type="Gene3D" id="3.40.50.1000">
    <property type="entry name" value="HAD superfamily/HAD-like"/>
    <property type="match status" value="1"/>
</dbReference>
<evidence type="ECO:0000313" key="2">
    <source>
        <dbReference type="Proteomes" id="UP001549773"/>
    </source>
</evidence>
<accession>A0ABV2TVZ9</accession>
<dbReference type="InterPro" id="IPR023198">
    <property type="entry name" value="PGP-like_dom2"/>
</dbReference>
<evidence type="ECO:0000313" key="1">
    <source>
        <dbReference type="EMBL" id="MET7029431.1"/>
    </source>
</evidence>
<keyword evidence="1" id="KW-0378">Hydrolase</keyword>
<dbReference type="SFLD" id="SFLDG01129">
    <property type="entry name" value="C1.5:_HAD__Beta-PGM__Phosphata"/>
    <property type="match status" value="1"/>
</dbReference>
<proteinExistence type="predicted"/>
<name>A0ABV2TVZ9_9FLAO</name>
<gene>
    <name evidence="1" type="ORF">ABXZ32_08485</name>
</gene>
<reference evidence="1 2" key="1">
    <citation type="submission" date="2024-07" db="EMBL/GenBank/DDBJ databases">
        <title>The genome sequence of type strain Sediminicola luteus GDMCC 1.2596T.</title>
        <authorList>
            <person name="Liu Y."/>
        </authorList>
    </citation>
    <scope>NUCLEOTIDE SEQUENCE [LARGE SCALE GENOMIC DNA]</scope>
    <source>
        <strain evidence="1 2">GDMCC 1.2596</strain>
    </source>
</reference>
<keyword evidence="2" id="KW-1185">Reference proteome</keyword>
<protein>
    <submittedName>
        <fullName evidence="1">HAD-IA family hydrolase</fullName>
    </submittedName>
</protein>
<dbReference type="Pfam" id="PF13419">
    <property type="entry name" value="HAD_2"/>
    <property type="match status" value="1"/>
</dbReference>
<dbReference type="NCBIfam" id="TIGR01509">
    <property type="entry name" value="HAD-SF-IA-v3"/>
    <property type="match status" value="1"/>
</dbReference>
<dbReference type="InterPro" id="IPR023214">
    <property type="entry name" value="HAD_sf"/>
</dbReference>
<dbReference type="RefSeq" id="WP_354618244.1">
    <property type="nucleotide sequence ID" value="NZ_JBEWYP010000003.1"/>
</dbReference>
<comment type="caution">
    <text evidence="1">The sequence shown here is derived from an EMBL/GenBank/DDBJ whole genome shotgun (WGS) entry which is preliminary data.</text>
</comment>